<dbReference type="Pfam" id="PF19127">
    <property type="entry name" value="Choline_bind_3"/>
    <property type="match status" value="1"/>
</dbReference>
<gene>
    <name evidence="5" type="ORF">HF855_10360</name>
</gene>
<keyword evidence="1" id="KW-0677">Repeat</keyword>
<dbReference type="SUPFAM" id="SSF69360">
    <property type="entry name" value="Cell wall binding repeat"/>
    <property type="match status" value="4"/>
</dbReference>
<dbReference type="Proteomes" id="UP000580130">
    <property type="component" value="Unassembled WGS sequence"/>
</dbReference>
<feature type="region of interest" description="Disordered" evidence="3">
    <location>
        <begin position="38"/>
        <end position="123"/>
    </location>
</feature>
<proteinExistence type="predicted"/>
<comment type="caution">
    <text evidence="5">The sequence shown here is derived from an EMBL/GenBank/DDBJ whole genome shotgun (WGS) entry which is preliminary data.</text>
</comment>
<feature type="repeat" description="Cell wall-binding" evidence="2">
    <location>
        <begin position="320"/>
        <end position="341"/>
    </location>
</feature>
<keyword evidence="4" id="KW-0732">Signal</keyword>
<dbReference type="PROSITE" id="PS51170">
    <property type="entry name" value="CW"/>
    <property type="match status" value="4"/>
</dbReference>
<feature type="compositionally biased region" description="Basic and acidic residues" evidence="3">
    <location>
        <begin position="85"/>
        <end position="95"/>
    </location>
</feature>
<feature type="chain" id="PRO_5032499629" description="Toxin A" evidence="4">
    <location>
        <begin position="26"/>
        <end position="894"/>
    </location>
</feature>
<evidence type="ECO:0008006" key="7">
    <source>
        <dbReference type="Google" id="ProtNLM"/>
    </source>
</evidence>
<dbReference type="InterPro" id="IPR018337">
    <property type="entry name" value="Cell_wall/Cho-bd_repeat"/>
</dbReference>
<evidence type="ECO:0000313" key="6">
    <source>
        <dbReference type="Proteomes" id="UP000580130"/>
    </source>
</evidence>
<dbReference type="Gene3D" id="2.10.270.10">
    <property type="entry name" value="Cholin Binding"/>
    <property type="match status" value="8"/>
</dbReference>
<evidence type="ECO:0000313" key="5">
    <source>
        <dbReference type="EMBL" id="NME57804.1"/>
    </source>
</evidence>
<evidence type="ECO:0000256" key="1">
    <source>
        <dbReference type="ARBA" id="ARBA00022737"/>
    </source>
</evidence>
<evidence type="ECO:0000256" key="2">
    <source>
        <dbReference type="PROSITE-ProRule" id="PRU00591"/>
    </source>
</evidence>
<accession>A0A848CJ98</accession>
<feature type="compositionally biased region" description="Acidic residues" evidence="3">
    <location>
        <begin position="55"/>
        <end position="71"/>
    </location>
</feature>
<evidence type="ECO:0000256" key="3">
    <source>
        <dbReference type="SAM" id="MobiDB-lite"/>
    </source>
</evidence>
<feature type="signal peptide" evidence="4">
    <location>
        <begin position="1"/>
        <end position="25"/>
    </location>
</feature>
<name>A0A848CJ98_9FIRM</name>
<reference evidence="5 6" key="1">
    <citation type="submission" date="2020-04" db="EMBL/GenBank/DDBJ databases">
        <authorList>
            <person name="Hitch T.C.A."/>
            <person name="Wylensek D."/>
            <person name="Clavel T."/>
        </authorList>
    </citation>
    <scope>NUCLEOTIDE SEQUENCE [LARGE SCALE GENOMIC DNA]</scope>
    <source>
        <strain evidence="5 6">BSM-383-APC-5F</strain>
    </source>
</reference>
<sequence>MKNMKVCALLCAVALSANTALPVMAAENAENTQLTEAMTEVEETQPVEEQKDVVTENEAESDSAEQQEEVTESAVEPGQQESEPEGVRDETKQEETQVVPSEDNAKADVQGQAEVKEDGWYTDEDGNSYYYENGEMIAGAIVEIEDEAGTYGYYFEDNGIVYKSGQTQISYWDDEKKVYIYGYIKADDKGHLCKGWDENTYYGEDYFRYFDKLLEQAGVSYYFDEAGELVVNQTVLIDGVLYQADEKGVLTVKDTASKTGWEQAGEKWYYYKDGKALSNTFEVINGVQYHFGSDGSMDTGKFVVKNSAYLAEPNGQVVKAKGWYHSNQTKKWYWFDENGGLVCNALVNVDGKSYYLDWDGEMQTGVFEAGYNDENDNWVNKKLYADANGVISTSAGWKIENGDWYYVKEDGTGASNEIVEIYGKKYSFDWQGKMRTGKIDYWEDGKSKYIFTDNSGAIVTNNWVQDHLEWYHTDENGYILKNQWINDTFYVDENGAMAIGATQIDGKTYIFDENGHLAVILENMEDGWQLEDGDWYYIEDGEVVKGWKEIQKTKYYFDEDGYMVTDGLVPAEHLADRYSYVDQNGHVKSGWVQGWNDWLYFERDEETGDIVDFENGWKQINGTYYYFNEDGYMVANDILEIDGKLSKFDASGAWVGYATSGWQQIGSEWYYVNADGTLNTERTKTINGVTYYFSPYGLMSHNTSYYDESTKSYYWINSNGNLDTSNGWKQTPWNEWFYVENGKLVSGTKKVINGVEYTFYEGGHMIASDMRYDYDADKYYLYDENGKKIDVSKDGWYKIIADGRTVWYYFKNGRPYDGKLGNYYISYGNMITGVYGTSNAFYLFDENGIQQKNGWKLYQGAWYYAGSSGRLYTGERKINGKTYWFDKYSGEWIR</sequence>
<organism evidence="5 6">
    <name type="scientific">Dorea formicigenerans</name>
    <dbReference type="NCBI Taxonomy" id="39486"/>
    <lineage>
        <taxon>Bacteria</taxon>
        <taxon>Bacillati</taxon>
        <taxon>Bacillota</taxon>
        <taxon>Clostridia</taxon>
        <taxon>Lachnospirales</taxon>
        <taxon>Lachnospiraceae</taxon>
        <taxon>Dorea</taxon>
    </lineage>
</organism>
<evidence type="ECO:0000256" key="4">
    <source>
        <dbReference type="SAM" id="SignalP"/>
    </source>
</evidence>
<feature type="repeat" description="Cell wall-binding" evidence="2">
    <location>
        <begin position="659"/>
        <end position="678"/>
    </location>
</feature>
<dbReference type="EMBL" id="JABAFX010000026">
    <property type="protein sequence ID" value="NME57804.1"/>
    <property type="molecule type" value="Genomic_DNA"/>
</dbReference>
<feature type="repeat" description="Cell wall-binding" evidence="2">
    <location>
        <begin position="614"/>
        <end position="633"/>
    </location>
</feature>
<dbReference type="AlphaFoldDB" id="A0A848CJ98"/>
<dbReference type="Pfam" id="PF01473">
    <property type="entry name" value="Choline_bind_1"/>
    <property type="match status" value="6"/>
</dbReference>
<protein>
    <recommendedName>
        <fullName evidence="7">Toxin A</fullName>
    </recommendedName>
</protein>
<feature type="repeat" description="Cell wall-binding" evidence="2">
    <location>
        <begin position="544"/>
        <end position="563"/>
    </location>
</feature>